<dbReference type="Proteomes" id="UP000224006">
    <property type="component" value="Unassembled WGS sequence"/>
</dbReference>
<sequence length="146" mass="15291">MFYLWDSLVGASETNFEMKTLYVAVGLSLTRASAYVHADDDAAPVSQSSPRFTSDLTEDAHDAEDGRITRKNSIICKFLRVLRAGGLPAATSNRLEDGDELGPELETVYAAESGLPPSGYGAIKGAVEVAIEAIGPLGAAALSGTI</sequence>
<comment type="caution">
    <text evidence="1">The sequence shown here is derived from an EMBL/GenBank/DDBJ whole genome shotgun (WGS) entry which is preliminary data.</text>
</comment>
<accession>A0A2A9ME01</accession>
<name>A0A2A9ME01_BESBE</name>
<reference evidence="1 2" key="1">
    <citation type="submission" date="2017-09" db="EMBL/GenBank/DDBJ databases">
        <title>Genome sequencing of Besnoitia besnoiti strain Bb-Ger1.</title>
        <authorList>
            <person name="Schares G."/>
            <person name="Venepally P."/>
            <person name="Lorenzi H.A."/>
        </authorList>
    </citation>
    <scope>NUCLEOTIDE SEQUENCE [LARGE SCALE GENOMIC DNA]</scope>
    <source>
        <strain evidence="1 2">Bb-Ger1</strain>
    </source>
</reference>
<dbReference type="VEuPathDB" id="ToxoDB:BESB_073280"/>
<proteinExistence type="predicted"/>
<dbReference type="AlphaFoldDB" id="A0A2A9ME01"/>
<dbReference type="GeneID" id="40312254"/>
<dbReference type="EMBL" id="NWUJ01000007">
    <property type="protein sequence ID" value="PFH34176.1"/>
    <property type="molecule type" value="Genomic_DNA"/>
</dbReference>
<evidence type="ECO:0000313" key="2">
    <source>
        <dbReference type="Proteomes" id="UP000224006"/>
    </source>
</evidence>
<dbReference type="RefSeq" id="XP_029218185.1">
    <property type="nucleotide sequence ID" value="XM_029365701.1"/>
</dbReference>
<evidence type="ECO:0000313" key="1">
    <source>
        <dbReference type="EMBL" id="PFH34176.1"/>
    </source>
</evidence>
<organism evidence="1 2">
    <name type="scientific">Besnoitia besnoiti</name>
    <name type="common">Apicomplexan protozoan</name>
    <dbReference type="NCBI Taxonomy" id="94643"/>
    <lineage>
        <taxon>Eukaryota</taxon>
        <taxon>Sar</taxon>
        <taxon>Alveolata</taxon>
        <taxon>Apicomplexa</taxon>
        <taxon>Conoidasida</taxon>
        <taxon>Coccidia</taxon>
        <taxon>Eucoccidiorida</taxon>
        <taxon>Eimeriorina</taxon>
        <taxon>Sarcocystidae</taxon>
        <taxon>Besnoitia</taxon>
    </lineage>
</organism>
<dbReference type="KEGG" id="bbes:BESB_073280"/>
<keyword evidence="2" id="KW-1185">Reference proteome</keyword>
<protein>
    <submittedName>
        <fullName evidence="1">Uncharacterized protein</fullName>
    </submittedName>
</protein>
<gene>
    <name evidence="1" type="ORF">BESB_073280</name>
</gene>